<evidence type="ECO:0000256" key="1">
    <source>
        <dbReference type="SAM" id="Phobius"/>
    </source>
</evidence>
<reference evidence="2 3" key="1">
    <citation type="submission" date="2024-03" db="EMBL/GenBank/DDBJ databases">
        <title>Rhodococcus navarretei sp. nov. and Pseudarthrobacter quantumdoti sp. nov., two new species with the ability to biosynthesize Quantum Dots isolated from soil samples at Union Glacier, Antarctica.</title>
        <authorList>
            <person name="Vargas M."/>
        </authorList>
    </citation>
    <scope>NUCLEOTIDE SEQUENCE [LARGE SCALE GENOMIC DNA]</scope>
    <source>
        <strain evidence="2 3">EXRC-4A-4</strain>
    </source>
</reference>
<keyword evidence="3" id="KW-1185">Reference proteome</keyword>
<gene>
    <name evidence="2" type="ORF">AABD04_07625</name>
</gene>
<comment type="caution">
    <text evidence="2">The sequence shown here is derived from an EMBL/GenBank/DDBJ whole genome shotgun (WGS) entry which is preliminary data.</text>
</comment>
<keyword evidence="1" id="KW-0812">Transmembrane</keyword>
<evidence type="ECO:0000313" key="2">
    <source>
        <dbReference type="EMBL" id="MEK8070713.1"/>
    </source>
</evidence>
<dbReference type="EMBL" id="JBBPCN010000001">
    <property type="protein sequence ID" value="MEK8070713.1"/>
    <property type="molecule type" value="Genomic_DNA"/>
</dbReference>
<feature type="transmembrane region" description="Helical" evidence="1">
    <location>
        <begin position="67"/>
        <end position="88"/>
    </location>
</feature>
<dbReference type="RefSeq" id="WP_341440734.1">
    <property type="nucleotide sequence ID" value="NZ_JBBPCN010000001.1"/>
</dbReference>
<protein>
    <recommendedName>
        <fullName evidence="4">Transmembrane protein</fullName>
    </recommendedName>
</protein>
<keyword evidence="1" id="KW-0472">Membrane</keyword>
<feature type="transmembrane region" description="Helical" evidence="1">
    <location>
        <begin position="12"/>
        <end position="32"/>
    </location>
</feature>
<name>A0ABU9CWH3_9NOCA</name>
<keyword evidence="1" id="KW-1133">Transmembrane helix</keyword>
<dbReference type="Proteomes" id="UP001456513">
    <property type="component" value="Unassembled WGS sequence"/>
</dbReference>
<sequence>MSMQLHGRLGQVHPTWFTTAFWVILVVSTYWLVFNSDWQWWLLLAAFGGAANYCWWRARRPQELRTLWALACGLIATAALLSAGWALLTPFSVSTESVGNNRVVCGSIIDRVQDDDLSETDGTSGEPIVRDRPIPQSEFVRVCANNADYRTSNVVGATVIGLLFAVRATGHLVRRADIATDEAAQPFRS</sequence>
<evidence type="ECO:0000313" key="3">
    <source>
        <dbReference type="Proteomes" id="UP001456513"/>
    </source>
</evidence>
<proteinExistence type="predicted"/>
<accession>A0ABU9CWH3</accession>
<organism evidence="2 3">
    <name type="scientific">Rhodococcus navarretei</name>
    <dbReference type="NCBI Taxonomy" id="3128981"/>
    <lineage>
        <taxon>Bacteria</taxon>
        <taxon>Bacillati</taxon>
        <taxon>Actinomycetota</taxon>
        <taxon>Actinomycetes</taxon>
        <taxon>Mycobacteriales</taxon>
        <taxon>Nocardiaceae</taxon>
        <taxon>Rhodococcus</taxon>
    </lineage>
</organism>
<feature type="transmembrane region" description="Helical" evidence="1">
    <location>
        <begin position="38"/>
        <end position="55"/>
    </location>
</feature>
<evidence type="ECO:0008006" key="4">
    <source>
        <dbReference type="Google" id="ProtNLM"/>
    </source>
</evidence>